<keyword evidence="7" id="KW-0028">Amino-acid biosynthesis</keyword>
<evidence type="ECO:0000256" key="9">
    <source>
        <dbReference type="ARBA" id="ARBA00022842"/>
    </source>
</evidence>
<comment type="subunit">
    <text evidence="4">Homodimer.</text>
</comment>
<comment type="cofactor">
    <cofactor evidence="1">
        <name>Mn(2+)</name>
        <dbReference type="ChEBI" id="CHEBI:29035"/>
    </cofactor>
</comment>
<sequence>MKTFTIALMPGDGIGAEIVPPCFDLLRDAAAITGGFTLERDDIEAGAAYYQKTGDGFPEAHFERAKSADAILLGAMGLPDVRYPDGREIAPQLDLRERLDLYAGVRPVKVYPGIPPVLAAARYPEIDFVLVRESTEGLFTFRTQGTIENGVAREVLQMTRKGCERVFDFSFKLARRRKARGGKNTVTCVDKANVFRSFKFYRDIFTEKSKEYADVAVDYCYVDAMAMNMVKRPWDYDVMVMENQFGDILSDLGAALMGGLGMAPSADIGDTHAVFQPCHGSAPDLMGRDRANPLATFLSGALMLDWLADEHACPEAARAAELVEKAIAATLASGAVMPYEFGGTTGTKAMTEAVRKTLKTMKA</sequence>
<keyword evidence="13" id="KW-0100">Branched-chain amino acid biosynthesis</keyword>
<evidence type="ECO:0000256" key="10">
    <source>
        <dbReference type="ARBA" id="ARBA00023002"/>
    </source>
</evidence>
<reference evidence="16" key="1">
    <citation type="submission" date="2016-04" db="EMBL/GenBank/DDBJ databases">
        <authorList>
            <person name="Evans L.H."/>
            <person name="Alamgir A."/>
            <person name="Owens N."/>
            <person name="Weber N.D."/>
            <person name="Virtaneva K."/>
            <person name="Barbian K."/>
            <person name="Babar A."/>
            <person name="Rosenke K."/>
        </authorList>
    </citation>
    <scope>NUCLEOTIDE SEQUENCE</scope>
    <source>
        <strain evidence="16">86</strain>
    </source>
</reference>
<dbReference type="Gene3D" id="3.40.718.10">
    <property type="entry name" value="Isopropylmalate Dehydrogenase"/>
    <property type="match status" value="1"/>
</dbReference>
<dbReference type="AlphaFoldDB" id="A0A212K3E3"/>
<dbReference type="GO" id="GO:0046872">
    <property type="term" value="F:metal ion binding"/>
    <property type="evidence" value="ECO:0007669"/>
    <property type="project" value="UniProtKB-KW"/>
</dbReference>
<keyword evidence="9" id="KW-0460">Magnesium</keyword>
<dbReference type="InterPro" id="IPR024084">
    <property type="entry name" value="IsoPropMal-DH-like_dom"/>
</dbReference>
<comment type="cofactor">
    <cofactor evidence="2">
        <name>Mg(2+)</name>
        <dbReference type="ChEBI" id="CHEBI:18420"/>
    </cofactor>
</comment>
<dbReference type="GO" id="GO:0009098">
    <property type="term" value="P:L-leucine biosynthetic process"/>
    <property type="evidence" value="ECO:0007669"/>
    <property type="project" value="UniProtKB-KW"/>
</dbReference>
<evidence type="ECO:0000256" key="8">
    <source>
        <dbReference type="ARBA" id="ARBA00022723"/>
    </source>
</evidence>
<evidence type="ECO:0000256" key="11">
    <source>
        <dbReference type="ARBA" id="ARBA00023027"/>
    </source>
</evidence>
<keyword evidence="12" id="KW-0464">Manganese</keyword>
<accession>A0A212K3E3</accession>
<evidence type="ECO:0000256" key="7">
    <source>
        <dbReference type="ARBA" id="ARBA00022605"/>
    </source>
</evidence>
<evidence type="ECO:0000256" key="12">
    <source>
        <dbReference type="ARBA" id="ARBA00023211"/>
    </source>
</evidence>
<dbReference type="SMART" id="SM01329">
    <property type="entry name" value="Iso_dh"/>
    <property type="match status" value="1"/>
</dbReference>
<dbReference type="PANTHER" id="PTHR43275">
    <property type="entry name" value="D-MALATE DEHYDROGENASE [DECARBOXYLATING]"/>
    <property type="match status" value="1"/>
</dbReference>
<organism evidence="16">
    <name type="scientific">uncultured delta proteobacterium</name>
    <dbReference type="NCBI Taxonomy" id="34034"/>
    <lineage>
        <taxon>Bacteria</taxon>
        <taxon>Deltaproteobacteria</taxon>
        <taxon>environmental samples</taxon>
    </lineage>
</organism>
<comment type="similarity">
    <text evidence="3">Belongs to the isocitrate and isopropylmalate dehydrogenases family. LeuB type 1 subfamily.</text>
</comment>
<keyword evidence="6" id="KW-0432">Leucine biosynthesis</keyword>
<dbReference type="InterPro" id="IPR050501">
    <property type="entry name" value="ICDH/IPMDH"/>
</dbReference>
<dbReference type="EMBL" id="FLUQ01000002">
    <property type="protein sequence ID" value="SBW06167.1"/>
    <property type="molecule type" value="Genomic_DNA"/>
</dbReference>
<evidence type="ECO:0000256" key="13">
    <source>
        <dbReference type="ARBA" id="ARBA00023304"/>
    </source>
</evidence>
<name>A0A212K3E3_9DELT</name>
<evidence type="ECO:0000256" key="3">
    <source>
        <dbReference type="ARBA" id="ARBA00008319"/>
    </source>
</evidence>
<dbReference type="PANTHER" id="PTHR43275:SF1">
    <property type="entry name" value="D-MALATE DEHYDROGENASE [DECARBOXYLATING]"/>
    <property type="match status" value="1"/>
</dbReference>
<evidence type="ECO:0000256" key="2">
    <source>
        <dbReference type="ARBA" id="ARBA00001946"/>
    </source>
</evidence>
<evidence type="ECO:0000256" key="6">
    <source>
        <dbReference type="ARBA" id="ARBA00022430"/>
    </source>
</evidence>
<dbReference type="GO" id="GO:0003862">
    <property type="term" value="F:3-isopropylmalate dehydrogenase activity"/>
    <property type="evidence" value="ECO:0007669"/>
    <property type="project" value="UniProtKB-EC"/>
</dbReference>
<evidence type="ECO:0000256" key="1">
    <source>
        <dbReference type="ARBA" id="ARBA00001936"/>
    </source>
</evidence>
<keyword evidence="11" id="KW-0520">NAD</keyword>
<dbReference type="FunFam" id="3.40.718.10:FF:000006">
    <property type="entry name" value="3-isopropylmalate dehydrogenase"/>
    <property type="match status" value="1"/>
</dbReference>
<proteinExistence type="inferred from homology"/>
<gene>
    <name evidence="16" type="primary">leuB</name>
    <name evidence="16" type="ORF">KL86DPRO_20615</name>
</gene>
<evidence type="ECO:0000256" key="14">
    <source>
        <dbReference type="ARBA" id="ARBA00033138"/>
    </source>
</evidence>
<evidence type="ECO:0000256" key="4">
    <source>
        <dbReference type="ARBA" id="ARBA00011738"/>
    </source>
</evidence>
<feature type="domain" description="Isopropylmalate dehydrogenase-like" evidence="15">
    <location>
        <begin position="5"/>
        <end position="354"/>
    </location>
</feature>
<keyword evidence="8" id="KW-0479">Metal-binding</keyword>
<dbReference type="EC" id="1.1.1.85" evidence="5"/>
<evidence type="ECO:0000259" key="15">
    <source>
        <dbReference type="SMART" id="SM01329"/>
    </source>
</evidence>
<dbReference type="SUPFAM" id="SSF53659">
    <property type="entry name" value="Isocitrate/Isopropylmalate dehydrogenase-like"/>
    <property type="match status" value="1"/>
</dbReference>
<evidence type="ECO:0000313" key="16">
    <source>
        <dbReference type="EMBL" id="SBW06167.1"/>
    </source>
</evidence>
<keyword evidence="10 16" id="KW-0560">Oxidoreductase</keyword>
<protein>
    <recommendedName>
        <fullName evidence="5">3-isopropylmalate dehydrogenase</fullName>
        <ecNumber evidence="5">1.1.1.85</ecNumber>
    </recommendedName>
    <alternativeName>
        <fullName evidence="14">3-IPM-DH</fullName>
    </alternativeName>
</protein>
<dbReference type="Pfam" id="PF00180">
    <property type="entry name" value="Iso_dh"/>
    <property type="match status" value="1"/>
</dbReference>
<evidence type="ECO:0000256" key="5">
    <source>
        <dbReference type="ARBA" id="ARBA00013101"/>
    </source>
</evidence>